<organism evidence="5 6">
    <name type="scientific">Stichopus japonicus</name>
    <name type="common">Sea cucumber</name>
    <dbReference type="NCBI Taxonomy" id="307972"/>
    <lineage>
        <taxon>Eukaryota</taxon>
        <taxon>Metazoa</taxon>
        <taxon>Echinodermata</taxon>
        <taxon>Eleutherozoa</taxon>
        <taxon>Echinozoa</taxon>
        <taxon>Holothuroidea</taxon>
        <taxon>Aspidochirotacea</taxon>
        <taxon>Aspidochirotida</taxon>
        <taxon>Stichopodidae</taxon>
        <taxon>Apostichopus</taxon>
    </lineage>
</organism>
<dbReference type="InterPro" id="IPR000387">
    <property type="entry name" value="Tyr_Pase_dom"/>
</dbReference>
<dbReference type="GO" id="GO:0004725">
    <property type="term" value="F:protein tyrosine phosphatase activity"/>
    <property type="evidence" value="ECO:0007669"/>
    <property type="project" value="InterPro"/>
</dbReference>
<dbReference type="PROSITE" id="PS50056">
    <property type="entry name" value="TYR_PHOSPHATASE_2"/>
    <property type="match status" value="1"/>
</dbReference>
<dbReference type="PANTHER" id="PTHR19134:SF560">
    <property type="entry name" value="PROTEIN-TYROSINE-PHOSPHATASE"/>
    <property type="match status" value="1"/>
</dbReference>
<keyword evidence="5" id="KW-0675">Receptor</keyword>
<accession>A0A2G8KA58</accession>
<dbReference type="OrthoDB" id="6417559at2759"/>
<dbReference type="SMART" id="SM00194">
    <property type="entry name" value="PTPc"/>
    <property type="match status" value="1"/>
</dbReference>
<sequence length="457" mass="51780">MQVVVVWSEAVPLVTPKTQGIPWVIIVVAVVVTILIVLVIVGITIKSKRSKQADGEYHPSSAVTNPSFIEDVGSPSSKSELNEYADTDDKLIRISDLATYVKQRKESRTNNFSAEFETLPLDQLHPWTVAEKPENKTKNRYGNIIPYDNSRVVLEKVNDDPHSDYVNASYIDGYKAPNKVIASHGPNKASVVDFWRMVWQENVPTIVMLTPLVEDKKRKCLKYWPDQEMIYGEFLVKCQKLEEHSKYNQRTFTVSPKFGGAEAKIVKHFHFTDWRDMKVPEFLDPIMDFLEIVRKDTKQQNGPTIVHCSAGVGRTGTYITLDAMLDMAQAEGKEQYQFIFDALVKHFYIGRTTMSVDSFSVELASLKMINKMTGETQLAEQFKKLEGTSVTPSQSDICAAKKMENKSRNRFSRILPGRSGTQSTSKYTTILQLSTLDDIKQKAQEEEDVSSGRPWSN</sequence>
<dbReference type="STRING" id="307972.A0A2G8KA58"/>
<evidence type="ECO:0000256" key="2">
    <source>
        <dbReference type="SAM" id="Phobius"/>
    </source>
</evidence>
<evidence type="ECO:0000313" key="5">
    <source>
        <dbReference type="EMBL" id="PIK44888.1"/>
    </source>
</evidence>
<dbReference type="Gene3D" id="3.90.190.10">
    <property type="entry name" value="Protein tyrosine phosphatase superfamily"/>
    <property type="match status" value="1"/>
</dbReference>
<dbReference type="PANTHER" id="PTHR19134">
    <property type="entry name" value="RECEPTOR-TYPE TYROSINE-PROTEIN PHOSPHATASE"/>
    <property type="match status" value="1"/>
</dbReference>
<dbReference type="CDD" id="cd00047">
    <property type="entry name" value="PTPc"/>
    <property type="match status" value="1"/>
</dbReference>
<dbReference type="InterPro" id="IPR003595">
    <property type="entry name" value="Tyr_Pase_cat"/>
</dbReference>
<dbReference type="InterPro" id="IPR029021">
    <property type="entry name" value="Prot-tyrosine_phosphatase-like"/>
</dbReference>
<protein>
    <submittedName>
        <fullName evidence="5">Putative receptor-type tyrosine-protein phosphatase T isoform X2</fullName>
    </submittedName>
</protein>
<dbReference type="AlphaFoldDB" id="A0A2G8KA58"/>
<dbReference type="SUPFAM" id="SSF52799">
    <property type="entry name" value="(Phosphotyrosine protein) phosphatases II"/>
    <property type="match status" value="1"/>
</dbReference>
<gene>
    <name evidence="5" type="ORF">BSL78_18273</name>
</gene>
<keyword evidence="6" id="KW-1185">Reference proteome</keyword>
<dbReference type="SMART" id="SM00404">
    <property type="entry name" value="PTPc_motif"/>
    <property type="match status" value="1"/>
</dbReference>
<feature type="region of interest" description="Disordered" evidence="1">
    <location>
        <begin position="54"/>
        <end position="80"/>
    </location>
</feature>
<evidence type="ECO:0000256" key="1">
    <source>
        <dbReference type="SAM" id="MobiDB-lite"/>
    </source>
</evidence>
<comment type="caution">
    <text evidence="5">The sequence shown here is derived from an EMBL/GenBank/DDBJ whole genome shotgun (WGS) entry which is preliminary data.</text>
</comment>
<dbReference type="PROSITE" id="PS50055">
    <property type="entry name" value="TYR_PHOSPHATASE_PTP"/>
    <property type="match status" value="1"/>
</dbReference>
<feature type="transmembrane region" description="Helical" evidence="2">
    <location>
        <begin position="20"/>
        <end position="43"/>
    </location>
</feature>
<feature type="domain" description="Tyrosine specific protein phosphatases" evidence="4">
    <location>
        <begin position="287"/>
        <end position="324"/>
    </location>
</feature>
<dbReference type="InterPro" id="IPR050348">
    <property type="entry name" value="Protein-Tyr_Phosphatase"/>
</dbReference>
<dbReference type="InterPro" id="IPR016130">
    <property type="entry name" value="Tyr_Pase_AS"/>
</dbReference>
<name>A0A2G8KA58_STIJA</name>
<dbReference type="Proteomes" id="UP000230750">
    <property type="component" value="Unassembled WGS sequence"/>
</dbReference>
<dbReference type="Pfam" id="PF00102">
    <property type="entry name" value="Y_phosphatase"/>
    <property type="match status" value="1"/>
</dbReference>
<dbReference type="EMBL" id="MRZV01000747">
    <property type="protein sequence ID" value="PIK44888.1"/>
    <property type="molecule type" value="Genomic_DNA"/>
</dbReference>
<keyword evidence="2" id="KW-0812">Transmembrane</keyword>
<dbReference type="InterPro" id="IPR000242">
    <property type="entry name" value="PTP_cat"/>
</dbReference>
<evidence type="ECO:0000259" key="4">
    <source>
        <dbReference type="PROSITE" id="PS50056"/>
    </source>
</evidence>
<keyword evidence="2" id="KW-1133">Transmembrane helix</keyword>
<keyword evidence="2" id="KW-0472">Membrane</keyword>
<reference evidence="5 6" key="1">
    <citation type="journal article" date="2017" name="PLoS Biol.">
        <title>The sea cucumber genome provides insights into morphological evolution and visceral regeneration.</title>
        <authorList>
            <person name="Zhang X."/>
            <person name="Sun L."/>
            <person name="Yuan J."/>
            <person name="Sun Y."/>
            <person name="Gao Y."/>
            <person name="Zhang L."/>
            <person name="Li S."/>
            <person name="Dai H."/>
            <person name="Hamel J.F."/>
            <person name="Liu C."/>
            <person name="Yu Y."/>
            <person name="Liu S."/>
            <person name="Lin W."/>
            <person name="Guo K."/>
            <person name="Jin S."/>
            <person name="Xu P."/>
            <person name="Storey K.B."/>
            <person name="Huan P."/>
            <person name="Zhang T."/>
            <person name="Zhou Y."/>
            <person name="Zhang J."/>
            <person name="Lin C."/>
            <person name="Li X."/>
            <person name="Xing L."/>
            <person name="Huo D."/>
            <person name="Sun M."/>
            <person name="Wang L."/>
            <person name="Mercier A."/>
            <person name="Li F."/>
            <person name="Yang H."/>
            <person name="Xiang J."/>
        </authorList>
    </citation>
    <scope>NUCLEOTIDE SEQUENCE [LARGE SCALE GENOMIC DNA]</scope>
    <source>
        <strain evidence="5">Shaxun</strain>
        <tissue evidence="5">Muscle</tissue>
    </source>
</reference>
<dbReference type="PROSITE" id="PS00383">
    <property type="entry name" value="TYR_PHOSPHATASE_1"/>
    <property type="match status" value="1"/>
</dbReference>
<proteinExistence type="predicted"/>
<evidence type="ECO:0000313" key="6">
    <source>
        <dbReference type="Proteomes" id="UP000230750"/>
    </source>
</evidence>
<evidence type="ECO:0000259" key="3">
    <source>
        <dbReference type="PROSITE" id="PS50055"/>
    </source>
</evidence>
<feature type="domain" description="Tyrosine-protein phosphatase" evidence="3">
    <location>
        <begin position="112"/>
        <end position="358"/>
    </location>
</feature>
<dbReference type="PRINTS" id="PR00700">
    <property type="entry name" value="PRTYPHPHTASE"/>
</dbReference>